<dbReference type="OMA" id="VYANYRR"/>
<dbReference type="InterPro" id="IPR040361">
    <property type="entry name" value="TPD1"/>
</dbReference>
<organism evidence="3 4">
    <name type="scientific">Zostera marina</name>
    <name type="common">Eelgrass</name>
    <dbReference type="NCBI Taxonomy" id="29655"/>
    <lineage>
        <taxon>Eukaryota</taxon>
        <taxon>Viridiplantae</taxon>
        <taxon>Streptophyta</taxon>
        <taxon>Embryophyta</taxon>
        <taxon>Tracheophyta</taxon>
        <taxon>Spermatophyta</taxon>
        <taxon>Magnoliopsida</taxon>
        <taxon>Liliopsida</taxon>
        <taxon>Zosteraceae</taxon>
        <taxon>Zostera</taxon>
    </lineage>
</organism>
<dbReference type="EMBL" id="LFYR01001802">
    <property type="protein sequence ID" value="KMZ59374.1"/>
    <property type="molecule type" value="Genomic_DNA"/>
</dbReference>
<sequence length="137" mass="15623">MEKIIFLIIVCFVFFMTHAYATEDSTHLVSLENMSKRCNRNSVVVSHGQTHPLPNHIPTYTVHITNICPSRCSVYGIHVKCGWFSSTRLINPKIFRRLGYNDCLVNNGHVLPAGRTVSFMYSNTYTYPMDVFKVSCA</sequence>
<gene>
    <name evidence="3" type="ORF">ZOSMA_69G00720</name>
</gene>
<keyword evidence="1 2" id="KW-0732">Signal</keyword>
<feature type="signal peptide" evidence="2">
    <location>
        <begin position="1"/>
        <end position="21"/>
    </location>
</feature>
<dbReference type="Proteomes" id="UP000036987">
    <property type="component" value="Unassembled WGS sequence"/>
</dbReference>
<dbReference type="PANTHER" id="PTHR33184">
    <property type="entry name" value="PROTEIN TAPETUM DETERMINANT 1-LIKE-RELATED"/>
    <property type="match status" value="1"/>
</dbReference>
<protein>
    <submittedName>
        <fullName evidence="3">Protein TAPETUM DETERMINANT 1</fullName>
    </submittedName>
</protein>
<evidence type="ECO:0000256" key="1">
    <source>
        <dbReference type="ARBA" id="ARBA00022729"/>
    </source>
</evidence>
<comment type="caution">
    <text evidence="3">The sequence shown here is derived from an EMBL/GenBank/DDBJ whole genome shotgun (WGS) entry which is preliminary data.</text>
</comment>
<feature type="chain" id="PRO_5005527122" evidence="2">
    <location>
        <begin position="22"/>
        <end position="137"/>
    </location>
</feature>
<dbReference type="Pfam" id="PF24068">
    <property type="entry name" value="TPD1_C"/>
    <property type="match status" value="1"/>
</dbReference>
<accession>A0A0K9NRG5</accession>
<keyword evidence="4" id="KW-1185">Reference proteome</keyword>
<name>A0A0K9NRG5_ZOSMR</name>
<reference evidence="4" key="1">
    <citation type="journal article" date="2016" name="Nature">
        <title>The genome of the seagrass Zostera marina reveals angiosperm adaptation to the sea.</title>
        <authorList>
            <person name="Olsen J.L."/>
            <person name="Rouze P."/>
            <person name="Verhelst B."/>
            <person name="Lin Y.-C."/>
            <person name="Bayer T."/>
            <person name="Collen J."/>
            <person name="Dattolo E."/>
            <person name="De Paoli E."/>
            <person name="Dittami S."/>
            <person name="Maumus F."/>
            <person name="Michel G."/>
            <person name="Kersting A."/>
            <person name="Lauritano C."/>
            <person name="Lohaus R."/>
            <person name="Toepel M."/>
            <person name="Tonon T."/>
            <person name="Vanneste K."/>
            <person name="Amirebrahimi M."/>
            <person name="Brakel J."/>
            <person name="Bostroem C."/>
            <person name="Chovatia M."/>
            <person name="Grimwood J."/>
            <person name="Jenkins J.W."/>
            <person name="Jueterbock A."/>
            <person name="Mraz A."/>
            <person name="Stam W.T."/>
            <person name="Tice H."/>
            <person name="Bornberg-Bauer E."/>
            <person name="Green P.J."/>
            <person name="Pearson G.A."/>
            <person name="Procaccini G."/>
            <person name="Duarte C.M."/>
            <person name="Schmutz J."/>
            <person name="Reusch T.B.H."/>
            <person name="Van de Peer Y."/>
        </authorList>
    </citation>
    <scope>NUCLEOTIDE SEQUENCE [LARGE SCALE GENOMIC DNA]</scope>
    <source>
        <strain evidence="4">cv. Finnish</strain>
    </source>
</reference>
<evidence type="ECO:0000313" key="3">
    <source>
        <dbReference type="EMBL" id="KMZ59374.1"/>
    </source>
</evidence>
<evidence type="ECO:0000256" key="2">
    <source>
        <dbReference type="SAM" id="SignalP"/>
    </source>
</evidence>
<dbReference type="AlphaFoldDB" id="A0A0K9NRG5"/>
<dbReference type="GO" id="GO:0001709">
    <property type="term" value="P:cell fate determination"/>
    <property type="evidence" value="ECO:0000318"/>
    <property type="project" value="GO_Central"/>
</dbReference>
<evidence type="ECO:0000313" key="4">
    <source>
        <dbReference type="Proteomes" id="UP000036987"/>
    </source>
</evidence>
<dbReference type="PANTHER" id="PTHR33184:SF61">
    <property type="entry name" value="TPD1 PROTEIN HOMOLOG 1"/>
    <property type="match status" value="1"/>
</dbReference>
<dbReference type="OrthoDB" id="1572689at2759"/>
<proteinExistence type="predicted"/>